<comment type="similarity">
    <text evidence="4">Belongs to the Fre/LuxG FAD/NAD(P) flavoprotein oxidoreductase family.</text>
</comment>
<dbReference type="CDD" id="cd06189">
    <property type="entry name" value="flavin_oxioreductase"/>
    <property type="match status" value="1"/>
</dbReference>
<dbReference type="SUPFAM" id="SSF52343">
    <property type="entry name" value="Ferredoxin reductase-like, C-terminal NADP-linked domain"/>
    <property type="match status" value="1"/>
</dbReference>
<keyword evidence="7" id="KW-1185">Reference proteome</keyword>
<dbReference type="AlphaFoldDB" id="A0A4U1BRQ2"/>
<gene>
    <name evidence="6" type="ORF">FCL42_07800</name>
</gene>
<dbReference type="InterPro" id="IPR050415">
    <property type="entry name" value="MRET"/>
</dbReference>
<dbReference type="Gene3D" id="3.40.50.80">
    <property type="entry name" value="Nucleotide-binding domain of ferredoxin-NADP reductase (FNR) module"/>
    <property type="match status" value="1"/>
</dbReference>
<dbReference type="GO" id="GO:0052875">
    <property type="term" value="F:riboflavin reductase [NAD(P)H] activity"/>
    <property type="evidence" value="ECO:0007669"/>
    <property type="project" value="UniProtKB-EC"/>
</dbReference>
<dbReference type="InterPro" id="IPR017938">
    <property type="entry name" value="Riboflavin_synthase-like_b-brl"/>
</dbReference>
<sequence>MTRISCKIASVTPFCDTVFKVCLTPPQAIQFQGGQYLTIVMGEQDKRPFSIASGPDRNHEIELHIGAAVAEGYAMEVIERLKSSDSIEVELPFGDAQVRLDSQRPRILIAGGTGFSYINSIMEALIAAGDTQTTFLYWGSRDNDAMYLKQRAQQWANEHAHLHFIPVFEAEASERQGTVIDAVCEDFVSLKDYDVYIAGRFEMAGAAREAFRQKGINEDHLFGDAFAYIK</sequence>
<evidence type="ECO:0000313" key="7">
    <source>
        <dbReference type="Proteomes" id="UP000305675"/>
    </source>
</evidence>
<comment type="cofactor">
    <cofactor evidence="3">
        <name>[2Fe-2S] cluster</name>
        <dbReference type="ChEBI" id="CHEBI:190135"/>
    </cofactor>
</comment>
<dbReference type="OrthoDB" id="9806195at2"/>
<dbReference type="EMBL" id="SWCJ01000004">
    <property type="protein sequence ID" value="TKB56109.1"/>
    <property type="molecule type" value="Genomic_DNA"/>
</dbReference>
<reference evidence="6 7" key="1">
    <citation type="submission" date="2019-04" db="EMBL/GenBank/DDBJ databases">
        <authorList>
            <person name="Hwang J.C."/>
        </authorList>
    </citation>
    <scope>NUCLEOTIDE SEQUENCE [LARGE SCALE GENOMIC DNA]</scope>
    <source>
        <strain evidence="6 7">IMCC35002</strain>
    </source>
</reference>
<dbReference type="RefSeq" id="WP_136862838.1">
    <property type="nucleotide sequence ID" value="NZ_SWCJ01000004.1"/>
</dbReference>
<dbReference type="InterPro" id="IPR008333">
    <property type="entry name" value="Cbr1-like_FAD-bd_dom"/>
</dbReference>
<keyword evidence="1 6" id="KW-0560">Oxidoreductase</keyword>
<dbReference type="InterPro" id="IPR017927">
    <property type="entry name" value="FAD-bd_FR_type"/>
</dbReference>
<dbReference type="Pfam" id="PF00970">
    <property type="entry name" value="FAD_binding_6"/>
    <property type="match status" value="1"/>
</dbReference>
<evidence type="ECO:0000313" key="6">
    <source>
        <dbReference type="EMBL" id="TKB56109.1"/>
    </source>
</evidence>
<evidence type="ECO:0000259" key="5">
    <source>
        <dbReference type="PROSITE" id="PS51384"/>
    </source>
</evidence>
<proteinExistence type="inferred from homology"/>
<dbReference type="InterPro" id="IPR001433">
    <property type="entry name" value="OxRdtase_FAD/NAD-bd"/>
</dbReference>
<name>A0A4U1BRQ2_9GAMM</name>
<evidence type="ECO:0000256" key="4">
    <source>
        <dbReference type="ARBA" id="ARBA00038177"/>
    </source>
</evidence>
<dbReference type="EC" id="1.16.1.3" evidence="6"/>
<dbReference type="SUPFAM" id="SSF63380">
    <property type="entry name" value="Riboflavin synthase domain-like"/>
    <property type="match status" value="1"/>
</dbReference>
<organism evidence="6 7">
    <name type="scientific">Ferrimonas aestuarii</name>
    <dbReference type="NCBI Taxonomy" id="2569539"/>
    <lineage>
        <taxon>Bacteria</taxon>
        <taxon>Pseudomonadati</taxon>
        <taxon>Pseudomonadota</taxon>
        <taxon>Gammaproteobacteria</taxon>
        <taxon>Alteromonadales</taxon>
        <taxon>Ferrimonadaceae</taxon>
        <taxon>Ferrimonas</taxon>
    </lineage>
</organism>
<dbReference type="PRINTS" id="PR00410">
    <property type="entry name" value="PHEHYDRXLASE"/>
</dbReference>
<dbReference type="PROSITE" id="PS51384">
    <property type="entry name" value="FAD_FR"/>
    <property type="match status" value="1"/>
</dbReference>
<dbReference type="EC" id="1.5.1.41" evidence="6"/>
<protein>
    <submittedName>
        <fullName evidence="6">NAD(P)H-flavin reductase</fullName>
        <ecNumber evidence="6">1.16.1.3</ecNumber>
        <ecNumber evidence="6">1.5.1.41</ecNumber>
    </submittedName>
</protein>
<dbReference type="GO" id="GO:0008218">
    <property type="term" value="P:bioluminescence"/>
    <property type="evidence" value="ECO:0007669"/>
    <property type="project" value="UniProtKB-KW"/>
</dbReference>
<accession>A0A4U1BRQ2</accession>
<evidence type="ECO:0000256" key="1">
    <source>
        <dbReference type="ARBA" id="ARBA00023002"/>
    </source>
</evidence>
<dbReference type="Gene3D" id="2.40.30.10">
    <property type="entry name" value="Translation factors"/>
    <property type="match status" value="1"/>
</dbReference>
<keyword evidence="2" id="KW-0455">Luminescence</keyword>
<evidence type="ECO:0000256" key="3">
    <source>
        <dbReference type="ARBA" id="ARBA00034078"/>
    </source>
</evidence>
<dbReference type="PANTHER" id="PTHR47354">
    <property type="entry name" value="NADH OXIDOREDUCTASE HCR"/>
    <property type="match status" value="1"/>
</dbReference>
<dbReference type="Proteomes" id="UP000305675">
    <property type="component" value="Unassembled WGS sequence"/>
</dbReference>
<dbReference type="PANTHER" id="PTHR47354:SF7">
    <property type="entry name" value="NAD(P)H-FLAVIN REDUCTASE"/>
    <property type="match status" value="1"/>
</dbReference>
<feature type="domain" description="FAD-binding FR-type" evidence="5">
    <location>
        <begin position="1"/>
        <end position="99"/>
    </location>
</feature>
<dbReference type="Pfam" id="PF00175">
    <property type="entry name" value="NAD_binding_1"/>
    <property type="match status" value="1"/>
</dbReference>
<dbReference type="InterPro" id="IPR039261">
    <property type="entry name" value="FNR_nucleotide-bd"/>
</dbReference>
<comment type="caution">
    <text evidence="6">The sequence shown here is derived from an EMBL/GenBank/DDBJ whole genome shotgun (WGS) entry which is preliminary data.</text>
</comment>
<evidence type="ECO:0000256" key="2">
    <source>
        <dbReference type="ARBA" id="ARBA00023223"/>
    </source>
</evidence>
<dbReference type="NCBIfam" id="NF005963">
    <property type="entry name" value="PRK08051.1"/>
    <property type="match status" value="1"/>
</dbReference>